<evidence type="ECO:0000313" key="2">
    <source>
        <dbReference type="Proteomes" id="UP000784294"/>
    </source>
</evidence>
<name>A0A448X7S3_9PLAT</name>
<dbReference type="EMBL" id="CAAALY010110512">
    <property type="protein sequence ID" value="VEL30224.1"/>
    <property type="molecule type" value="Genomic_DNA"/>
</dbReference>
<gene>
    <name evidence="1" type="ORF">PXEA_LOCUS23664</name>
</gene>
<protein>
    <submittedName>
        <fullName evidence="1">Uncharacterized protein</fullName>
    </submittedName>
</protein>
<reference evidence="1" key="1">
    <citation type="submission" date="2018-11" db="EMBL/GenBank/DDBJ databases">
        <authorList>
            <consortium name="Pathogen Informatics"/>
        </authorList>
    </citation>
    <scope>NUCLEOTIDE SEQUENCE</scope>
</reference>
<evidence type="ECO:0000313" key="1">
    <source>
        <dbReference type="EMBL" id="VEL30224.1"/>
    </source>
</evidence>
<sequence length="197" mass="20802">MPHLLPQTQFVPQTLLHLPASGLSTPPFSGLPSPTGPTTVSSTTPAALGGCSLQFSIQSPHQVILSPPQQQRQQHLTYLTQSPTGVHLVGLPGSLSLPNSASLSSSMNPATAIGNNTILIPRQHFETFIDLTEPSQTGDTALGTSAPSDGLLEPVPASNQVSTVNVFPDFYTPKRGSSCFCFPSLSSHLFVIFLFIL</sequence>
<keyword evidence="2" id="KW-1185">Reference proteome</keyword>
<accession>A0A448X7S3</accession>
<dbReference type="AlphaFoldDB" id="A0A448X7S3"/>
<organism evidence="1 2">
    <name type="scientific">Protopolystoma xenopodis</name>
    <dbReference type="NCBI Taxonomy" id="117903"/>
    <lineage>
        <taxon>Eukaryota</taxon>
        <taxon>Metazoa</taxon>
        <taxon>Spiralia</taxon>
        <taxon>Lophotrochozoa</taxon>
        <taxon>Platyhelminthes</taxon>
        <taxon>Monogenea</taxon>
        <taxon>Polyopisthocotylea</taxon>
        <taxon>Polystomatidea</taxon>
        <taxon>Polystomatidae</taxon>
        <taxon>Protopolystoma</taxon>
    </lineage>
</organism>
<dbReference type="Proteomes" id="UP000784294">
    <property type="component" value="Unassembled WGS sequence"/>
</dbReference>
<proteinExistence type="predicted"/>
<comment type="caution">
    <text evidence="1">The sequence shown here is derived from an EMBL/GenBank/DDBJ whole genome shotgun (WGS) entry which is preliminary data.</text>
</comment>